<dbReference type="InterPro" id="IPR051313">
    <property type="entry name" value="Bact_iron-sidero_bind"/>
</dbReference>
<keyword evidence="3" id="KW-0813">Transport</keyword>
<dbReference type="OrthoDB" id="2417096at2"/>
<dbReference type="Pfam" id="PF01497">
    <property type="entry name" value="Peripla_BP_2"/>
    <property type="match status" value="1"/>
</dbReference>
<dbReference type="RefSeq" id="WP_141447607.1">
    <property type="nucleotide sequence ID" value="NZ_CP041217.1"/>
</dbReference>
<reference evidence="8 9" key="1">
    <citation type="submission" date="2019-06" db="EMBL/GenBank/DDBJ databases">
        <title>Saccharibacillus brassicae sp. nov., an endophytic bacterium isolated from Chinese cabbage seeds (Brassica pekinensis).</title>
        <authorList>
            <person name="Jiang L."/>
            <person name="Lee J."/>
            <person name="Kim S.W."/>
        </authorList>
    </citation>
    <scope>NUCLEOTIDE SEQUENCE [LARGE SCALE GENOMIC DNA]</scope>
    <source>
        <strain evidence="9">KCTC 43072 / ATSA2</strain>
    </source>
</reference>
<feature type="region of interest" description="Disordered" evidence="5">
    <location>
        <begin position="30"/>
        <end position="75"/>
    </location>
</feature>
<dbReference type="AlphaFoldDB" id="A0A4Y6UWS9"/>
<evidence type="ECO:0000313" key="9">
    <source>
        <dbReference type="Proteomes" id="UP000316968"/>
    </source>
</evidence>
<dbReference type="PROSITE" id="PS50983">
    <property type="entry name" value="FE_B12_PBP"/>
    <property type="match status" value="1"/>
</dbReference>
<proteinExistence type="inferred from homology"/>
<dbReference type="PROSITE" id="PS51257">
    <property type="entry name" value="PROKAR_LIPOPROTEIN"/>
    <property type="match status" value="1"/>
</dbReference>
<keyword evidence="9" id="KW-1185">Reference proteome</keyword>
<feature type="signal peptide" evidence="6">
    <location>
        <begin position="1"/>
        <end position="28"/>
    </location>
</feature>
<dbReference type="GO" id="GO:0030288">
    <property type="term" value="C:outer membrane-bounded periplasmic space"/>
    <property type="evidence" value="ECO:0007669"/>
    <property type="project" value="TreeGrafter"/>
</dbReference>
<dbReference type="SUPFAM" id="SSF53807">
    <property type="entry name" value="Helical backbone' metal receptor"/>
    <property type="match status" value="1"/>
</dbReference>
<dbReference type="PANTHER" id="PTHR30532:SF1">
    <property type="entry name" value="IRON(3+)-HYDROXAMATE-BINDING PROTEIN FHUD"/>
    <property type="match status" value="1"/>
</dbReference>
<evidence type="ECO:0000256" key="3">
    <source>
        <dbReference type="ARBA" id="ARBA00022448"/>
    </source>
</evidence>
<evidence type="ECO:0000313" key="8">
    <source>
        <dbReference type="EMBL" id="QDH21060.1"/>
    </source>
</evidence>
<evidence type="ECO:0000256" key="1">
    <source>
        <dbReference type="ARBA" id="ARBA00004196"/>
    </source>
</evidence>
<sequence>MTTRTFKSLAFTLVGGLALALSACSGDAATDNAADQGTAATEPAAGRTAEDTADSGTGEAASSAEERVLTDSMGHEVTIPAEPKAIIASYLEDPLVALGVKPVAQWMIGTDMLQAYLQDSLSGIPGIPSDLPLEVTASYAPDLILMDSAELVAGDKYKQYSAIAPTYVVGNAQNNDWRQELLTIGEVLGKPEDAQRVLDEYEAKAADAKSKLGAATKGANKAAALWVTEKDVYVVNMNLSSGDVIYNDLGMAVPDLVKQSSEAGEANWSSLSLELLAGLDADYVFLVNASGKDKEQVLADPVWQNIPAVKAGQVYEFGRDSSWLYTGAVANSRMIDDVLRSVTGAE</sequence>
<gene>
    <name evidence="8" type="ORF">FFV09_09475</name>
</gene>
<dbReference type="KEGG" id="saca:FFV09_09475"/>
<feature type="chain" id="PRO_5021472462" evidence="6">
    <location>
        <begin position="29"/>
        <end position="346"/>
    </location>
</feature>
<dbReference type="InterPro" id="IPR002491">
    <property type="entry name" value="ABC_transptr_periplasmic_BD"/>
</dbReference>
<keyword evidence="4 6" id="KW-0732">Signal</keyword>
<name>A0A4Y6UWS9_SACBS</name>
<evidence type="ECO:0000256" key="5">
    <source>
        <dbReference type="SAM" id="MobiDB-lite"/>
    </source>
</evidence>
<dbReference type="GO" id="GO:1901678">
    <property type="term" value="P:iron coordination entity transport"/>
    <property type="evidence" value="ECO:0007669"/>
    <property type="project" value="UniProtKB-ARBA"/>
</dbReference>
<dbReference type="Gene3D" id="3.40.50.1980">
    <property type="entry name" value="Nitrogenase molybdenum iron protein domain"/>
    <property type="match status" value="2"/>
</dbReference>
<evidence type="ECO:0000256" key="6">
    <source>
        <dbReference type="SAM" id="SignalP"/>
    </source>
</evidence>
<feature type="domain" description="Fe/B12 periplasmic-binding" evidence="7">
    <location>
        <begin position="83"/>
        <end position="346"/>
    </location>
</feature>
<dbReference type="Proteomes" id="UP000316968">
    <property type="component" value="Chromosome"/>
</dbReference>
<evidence type="ECO:0000256" key="2">
    <source>
        <dbReference type="ARBA" id="ARBA00008814"/>
    </source>
</evidence>
<dbReference type="EMBL" id="CP041217">
    <property type="protein sequence ID" value="QDH21060.1"/>
    <property type="molecule type" value="Genomic_DNA"/>
</dbReference>
<evidence type="ECO:0000259" key="7">
    <source>
        <dbReference type="PROSITE" id="PS50983"/>
    </source>
</evidence>
<accession>A0A4Y6UWS9</accession>
<evidence type="ECO:0000256" key="4">
    <source>
        <dbReference type="ARBA" id="ARBA00022729"/>
    </source>
</evidence>
<protein>
    <submittedName>
        <fullName evidence="8">ABC transporter substrate-binding protein</fullName>
    </submittedName>
</protein>
<comment type="similarity">
    <text evidence="2">Belongs to the bacterial solute-binding protein 8 family.</text>
</comment>
<dbReference type="PANTHER" id="PTHR30532">
    <property type="entry name" value="IRON III DICITRATE-BINDING PERIPLASMIC PROTEIN"/>
    <property type="match status" value="1"/>
</dbReference>
<organism evidence="8 9">
    <name type="scientific">Saccharibacillus brassicae</name>
    <dbReference type="NCBI Taxonomy" id="2583377"/>
    <lineage>
        <taxon>Bacteria</taxon>
        <taxon>Bacillati</taxon>
        <taxon>Bacillota</taxon>
        <taxon>Bacilli</taxon>
        <taxon>Bacillales</taxon>
        <taxon>Paenibacillaceae</taxon>
        <taxon>Saccharibacillus</taxon>
    </lineage>
</organism>
<comment type="subcellular location">
    <subcellularLocation>
        <location evidence="1">Cell envelope</location>
    </subcellularLocation>
</comment>